<keyword evidence="3" id="KW-0597">Phosphoprotein</keyword>
<keyword evidence="8" id="KW-0175">Coiled coil</keyword>
<keyword evidence="12" id="KW-1185">Reference proteome</keyword>
<evidence type="ECO:0000256" key="7">
    <source>
        <dbReference type="RuleBase" id="RU003844"/>
    </source>
</evidence>
<dbReference type="GO" id="GO:0097038">
    <property type="term" value="C:perinuclear endoplasmic reticulum"/>
    <property type="evidence" value="ECO:0007669"/>
    <property type="project" value="TreeGrafter"/>
</dbReference>
<organism evidence="12">
    <name type="scientific">Grosmannia clavigera (strain kw1407 / UAMH 11150)</name>
    <name type="common">Blue stain fungus</name>
    <name type="synonym">Graphiocladiella clavigera</name>
    <dbReference type="NCBI Taxonomy" id="655863"/>
    <lineage>
        <taxon>Eukaryota</taxon>
        <taxon>Fungi</taxon>
        <taxon>Dikarya</taxon>
        <taxon>Ascomycota</taxon>
        <taxon>Pezizomycotina</taxon>
        <taxon>Sordariomycetes</taxon>
        <taxon>Sordariomycetidae</taxon>
        <taxon>Ophiostomatales</taxon>
        <taxon>Ophiostomataceae</taxon>
        <taxon>Leptographium</taxon>
    </lineage>
</organism>
<comment type="similarity">
    <text evidence="1 7">Belongs to the OSBP family.</text>
</comment>
<feature type="region of interest" description="Disordered" evidence="9">
    <location>
        <begin position="935"/>
        <end position="958"/>
    </location>
</feature>
<feature type="repeat" description="ANK" evidence="6">
    <location>
        <begin position="326"/>
        <end position="358"/>
    </location>
</feature>
<gene>
    <name evidence="11" type="ORF">CMQ_2241</name>
</gene>
<dbReference type="STRING" id="655863.F0XJ22"/>
<dbReference type="FunFam" id="2.40.160.120:FF:000008">
    <property type="entry name" value="Oxysterol binding protein (Osh1)"/>
    <property type="match status" value="1"/>
</dbReference>
<dbReference type="GO" id="GO:0006869">
    <property type="term" value="P:lipid transport"/>
    <property type="evidence" value="ECO:0007669"/>
    <property type="project" value="UniProtKB-KW"/>
</dbReference>
<dbReference type="InterPro" id="IPR011993">
    <property type="entry name" value="PH-like_dom_sf"/>
</dbReference>
<protein>
    <submittedName>
        <fullName evidence="11">Oxysterol-binding protein</fullName>
    </submittedName>
</protein>
<dbReference type="Gene3D" id="2.30.29.30">
    <property type="entry name" value="Pleckstrin-homology domain (PH domain)/Phosphotyrosine-binding domain (PTB)"/>
    <property type="match status" value="1"/>
</dbReference>
<evidence type="ECO:0000259" key="10">
    <source>
        <dbReference type="PROSITE" id="PS50003"/>
    </source>
</evidence>
<sequence length="1412" mass="151458">MSDAGESHHKRSKSTALSILRRKDRSFTALDEEASEDGSTPGVMLSTSATSQTAGPSMAYQQQPLQQPMPTARGHLSRKSTSYITSSSKLQGTTATILSSSALSSSPVAASPFSAAAAGGNGSSNAHERAHLNTLEQSVRKFRMVEALRNGDTASISKAIRETSGDSNTNPRASVSSVTVGLDDTTILHLAIQCAEFPVVEYVLSDGASAIDINARDKDGNTALHLAAAQGRTHVVRLLLAQNGINDAVINNMGRVPLDLARNPEIFQLLQLSRSLFAESKVQEVQDLIARNEYKRLAEVLEEPRLKTVLDINSTEFAMNPMTMQAGGTLLHDAARAKNSQLIQVLLLHGADPFRRDRKGRLPQDVTKDDVTRAMLKKSPAAVAAQRGIQEKAVLGAAAQGGGLGYGSGSSAALGVNNGGSGGSPSSSGGGGAASGVGSLGGGIGSGGGSGHSASGSTASGMGIGGIGAGMGAGLGSSGSGSGSGSGMGNSGAVIAAMMMDPLAGREAREMKGYLKKWTNYRKGYQLRWFVLEDGVLSYYKHQDDAGSACRGAINMRIARLHMSVDEKTKFEIIGKSSVKYTLKANHEVEAKRWFWALNNSIQWTKDQAKEEEKRRALSAERLRQAKAEHSHSQSLQAGTGNGGGEALSESASVGESAMGGGISARPSSVQLTRITSTAGRSTATGRLPATGGGAGASTVGSVDDEAGGGMGMAGTEMDGESRGPGHRGDNDEDEDEDADGSTGQDREVPTATRDAFTITAQSARLQLETMAQVTQALVAEAGRNTTLTLADGRMTAALSAYDAAIRSLTGLVGDLMRISRDRDAFWQYRLDREVEMRRMWEESMAQVAREQEALEARVGEAEEKKRTARRILKETQTQTATSSTAAISQSQRRAVLKQQVAAAGLSDSESEDEEFFDAVDAGEVEVETKLPSETVVETGGKETQTGSDSKTEQTDGTLQSTAASIVVSSGTDISQSFKGYENGIRTRLKIDADNRPKLSLWSILKSMVGKDMTKMTLPVTFNEPTSLLYRCGEDMEYADLLDLAAERTDSLERLMYVAAFAASEYASTIGRVAKPFNPLLGETFEYVRPDKNYRFFIEQVSHHPPVGAAWAESPRWTYYGESAVRSKFYGKSFDINPLGTWFLRLRPTHGGREDFYTWKKVTSSVVGIITGNPTVDNYGPMEIRNWTTGEVAHVEFKPRGWTAASAFVVSGKVVDASGRVRMSLGGRWNSRLYARLTPGYQTTVGENPSAAASGSSGTNGTSIVSAPAGKVYDGSIADQSKAYLIWQANERPTGIPFNLTPFVLTFNHVDEQLRPYLAPTDSRLRPDQRAMEEGRYDFAATEKNRLEEGQRARRQKREARGEEFVPVYFEKATCEITGEAYWKFNGQYWEDRERAGQGDISVWDKMEPIFA</sequence>
<dbReference type="OrthoDB" id="1854502at2759"/>
<dbReference type="PROSITE" id="PS50003">
    <property type="entry name" value="PH_DOMAIN"/>
    <property type="match status" value="1"/>
</dbReference>
<dbReference type="FunFam" id="2.30.29.30:FF:000061">
    <property type="entry name" value="Oxysterol binding protein 1"/>
    <property type="match status" value="1"/>
</dbReference>
<dbReference type="Gene3D" id="1.25.40.20">
    <property type="entry name" value="Ankyrin repeat-containing domain"/>
    <property type="match status" value="2"/>
</dbReference>
<dbReference type="Pfam" id="PF00023">
    <property type="entry name" value="Ank"/>
    <property type="match status" value="1"/>
</dbReference>
<feature type="coiled-coil region" evidence="8">
    <location>
        <begin position="838"/>
        <end position="879"/>
    </location>
</feature>
<dbReference type="PANTHER" id="PTHR10972:SF205">
    <property type="entry name" value="OXYSTEROL-BINDING PROTEIN 1"/>
    <property type="match status" value="1"/>
</dbReference>
<dbReference type="SMART" id="SM00233">
    <property type="entry name" value="PH"/>
    <property type="match status" value="1"/>
</dbReference>
<dbReference type="Pfam" id="PF12796">
    <property type="entry name" value="Ank_2"/>
    <property type="match status" value="1"/>
</dbReference>
<dbReference type="InterPro" id="IPR036770">
    <property type="entry name" value="Ankyrin_rpt-contain_sf"/>
</dbReference>
<dbReference type="Gene3D" id="3.30.70.3490">
    <property type="match status" value="1"/>
</dbReference>
<keyword evidence="4" id="KW-0445">Lipid transport</keyword>
<dbReference type="InterPro" id="IPR018494">
    <property type="entry name" value="Oxysterol-bd_CS"/>
</dbReference>
<proteinExistence type="inferred from homology"/>
<dbReference type="SUPFAM" id="SSF50729">
    <property type="entry name" value="PH domain-like"/>
    <property type="match status" value="1"/>
</dbReference>
<dbReference type="InterPro" id="IPR001849">
    <property type="entry name" value="PH_domain"/>
</dbReference>
<dbReference type="InterPro" id="IPR037239">
    <property type="entry name" value="OSBP_sf"/>
</dbReference>
<evidence type="ECO:0000313" key="11">
    <source>
        <dbReference type="EMBL" id="EFX02192.1"/>
    </source>
</evidence>
<dbReference type="GO" id="GO:0006897">
    <property type="term" value="P:endocytosis"/>
    <property type="evidence" value="ECO:0007669"/>
    <property type="project" value="TreeGrafter"/>
</dbReference>
<dbReference type="CDD" id="cd13292">
    <property type="entry name" value="PH_Osh1p_Osh2p_yeast"/>
    <property type="match status" value="1"/>
</dbReference>
<evidence type="ECO:0000256" key="6">
    <source>
        <dbReference type="PROSITE-ProRule" id="PRU00023"/>
    </source>
</evidence>
<dbReference type="GO" id="GO:0005829">
    <property type="term" value="C:cytosol"/>
    <property type="evidence" value="ECO:0007669"/>
    <property type="project" value="TreeGrafter"/>
</dbReference>
<keyword evidence="5" id="KW-0446">Lipid-binding</keyword>
<keyword evidence="6" id="KW-0040">ANK repeat</keyword>
<feature type="compositionally biased region" description="Polar residues" evidence="9">
    <location>
        <begin position="942"/>
        <end position="958"/>
    </location>
</feature>
<dbReference type="PROSITE" id="PS50088">
    <property type="entry name" value="ANK_REPEAT"/>
    <property type="match status" value="2"/>
</dbReference>
<keyword evidence="2" id="KW-0813">Transport</keyword>
<dbReference type="EMBL" id="GL629782">
    <property type="protein sequence ID" value="EFX02192.1"/>
    <property type="molecule type" value="Genomic_DNA"/>
</dbReference>
<dbReference type="FunFam" id="1.25.40.20:FF:000281">
    <property type="entry name" value="Oxysterol binding protein (Osh1)"/>
    <property type="match status" value="1"/>
</dbReference>
<dbReference type="GeneID" id="25975209"/>
<evidence type="ECO:0000256" key="9">
    <source>
        <dbReference type="SAM" id="MobiDB-lite"/>
    </source>
</evidence>
<dbReference type="InterPro" id="IPR002110">
    <property type="entry name" value="Ankyrin_rpt"/>
</dbReference>
<dbReference type="Proteomes" id="UP000007796">
    <property type="component" value="Unassembled WGS sequence"/>
</dbReference>
<feature type="compositionally biased region" description="Basic and acidic residues" evidence="9">
    <location>
        <begin position="720"/>
        <end position="730"/>
    </location>
</feature>
<evidence type="ECO:0000256" key="4">
    <source>
        <dbReference type="ARBA" id="ARBA00023055"/>
    </source>
</evidence>
<dbReference type="PROSITE" id="PS01013">
    <property type="entry name" value="OSBP"/>
    <property type="match status" value="1"/>
</dbReference>
<evidence type="ECO:0000256" key="3">
    <source>
        <dbReference type="ARBA" id="ARBA00022553"/>
    </source>
</evidence>
<dbReference type="eggNOG" id="KOG1737">
    <property type="taxonomic scope" value="Eukaryota"/>
</dbReference>
<dbReference type="InParanoid" id="F0XJ22"/>
<dbReference type="HOGENOM" id="CLU_001040_1_1_1"/>
<evidence type="ECO:0000256" key="8">
    <source>
        <dbReference type="SAM" id="Coils"/>
    </source>
</evidence>
<feature type="compositionally biased region" description="Polar residues" evidence="9">
    <location>
        <begin position="666"/>
        <end position="685"/>
    </location>
</feature>
<dbReference type="GO" id="GO:0030011">
    <property type="term" value="P:maintenance of cell polarity"/>
    <property type="evidence" value="ECO:0007669"/>
    <property type="project" value="TreeGrafter"/>
</dbReference>
<dbReference type="InterPro" id="IPR000648">
    <property type="entry name" value="Oxysterol-bd"/>
</dbReference>
<feature type="compositionally biased region" description="Acidic residues" evidence="9">
    <location>
        <begin position="731"/>
        <end position="740"/>
    </location>
</feature>
<feature type="compositionally biased region" description="Basic and acidic residues" evidence="9">
    <location>
        <begin position="613"/>
        <end position="632"/>
    </location>
</feature>
<dbReference type="GO" id="GO:0032934">
    <property type="term" value="F:sterol binding"/>
    <property type="evidence" value="ECO:0007669"/>
    <property type="project" value="TreeGrafter"/>
</dbReference>
<dbReference type="Pfam" id="PF01237">
    <property type="entry name" value="Oxysterol_BP"/>
    <property type="match status" value="1"/>
</dbReference>
<dbReference type="Pfam" id="PF00169">
    <property type="entry name" value="PH"/>
    <property type="match status" value="1"/>
</dbReference>
<dbReference type="GO" id="GO:0006887">
    <property type="term" value="P:exocytosis"/>
    <property type="evidence" value="ECO:0007669"/>
    <property type="project" value="TreeGrafter"/>
</dbReference>
<dbReference type="SUPFAM" id="SSF144000">
    <property type="entry name" value="Oxysterol-binding protein-like"/>
    <property type="match status" value="1"/>
</dbReference>
<dbReference type="GO" id="GO:0034727">
    <property type="term" value="P:piecemeal microautophagy of the nucleus"/>
    <property type="evidence" value="ECO:0007669"/>
    <property type="project" value="TreeGrafter"/>
</dbReference>
<dbReference type="GO" id="GO:0005886">
    <property type="term" value="C:plasma membrane"/>
    <property type="evidence" value="ECO:0007669"/>
    <property type="project" value="TreeGrafter"/>
</dbReference>
<dbReference type="eggNOG" id="KOG0504">
    <property type="taxonomic scope" value="Eukaryota"/>
</dbReference>
<feature type="domain" description="PH" evidence="10">
    <location>
        <begin position="508"/>
        <end position="603"/>
    </location>
</feature>
<dbReference type="FunCoup" id="F0XJ22">
    <property type="interactions" value="469"/>
</dbReference>
<accession>F0XJ22</accession>
<dbReference type="GO" id="GO:0005635">
    <property type="term" value="C:nuclear envelope"/>
    <property type="evidence" value="ECO:0007669"/>
    <property type="project" value="TreeGrafter"/>
</dbReference>
<feature type="compositionally biased region" description="Polar residues" evidence="9">
    <location>
        <begin position="45"/>
        <end position="69"/>
    </location>
</feature>
<evidence type="ECO:0000256" key="2">
    <source>
        <dbReference type="ARBA" id="ARBA00022448"/>
    </source>
</evidence>
<evidence type="ECO:0000256" key="1">
    <source>
        <dbReference type="ARBA" id="ARBA00008842"/>
    </source>
</evidence>
<dbReference type="PROSITE" id="PS50297">
    <property type="entry name" value="ANK_REP_REGION"/>
    <property type="match status" value="2"/>
</dbReference>
<dbReference type="SUPFAM" id="SSF48403">
    <property type="entry name" value="Ankyrin repeat"/>
    <property type="match status" value="1"/>
</dbReference>
<evidence type="ECO:0000256" key="5">
    <source>
        <dbReference type="ARBA" id="ARBA00023121"/>
    </source>
</evidence>
<feature type="repeat" description="ANK" evidence="6">
    <location>
        <begin position="219"/>
        <end position="240"/>
    </location>
</feature>
<dbReference type="RefSeq" id="XP_014171674.1">
    <property type="nucleotide sequence ID" value="XM_014316199.1"/>
</dbReference>
<feature type="region of interest" description="Disordered" evidence="9">
    <location>
        <begin position="1"/>
        <end position="85"/>
    </location>
</feature>
<name>F0XJ22_GROCL</name>
<feature type="region of interest" description="Disordered" evidence="9">
    <location>
        <begin position="613"/>
        <end position="754"/>
    </location>
</feature>
<dbReference type="Gene3D" id="2.40.160.120">
    <property type="match status" value="1"/>
</dbReference>
<dbReference type="SMART" id="SM00248">
    <property type="entry name" value="ANK"/>
    <property type="match status" value="3"/>
</dbReference>
<dbReference type="PANTHER" id="PTHR10972">
    <property type="entry name" value="OXYSTEROL-BINDING PROTEIN-RELATED"/>
    <property type="match status" value="1"/>
</dbReference>
<reference evidence="11 12" key="1">
    <citation type="journal article" date="2011" name="Proc. Natl. Acad. Sci. U.S.A.">
        <title>Genome and transcriptome analyses of the mountain pine beetle-fungal symbiont Grosmannia clavigera, a lodgepole pine pathogen.</title>
        <authorList>
            <person name="DiGuistini S."/>
            <person name="Wang Y."/>
            <person name="Liao N.Y."/>
            <person name="Taylor G."/>
            <person name="Tanguay P."/>
            <person name="Feau N."/>
            <person name="Henrissat B."/>
            <person name="Chan S.K."/>
            <person name="Hesse-Orce U."/>
            <person name="Alamouti S.M."/>
            <person name="Tsui C.K.M."/>
            <person name="Docking R.T."/>
            <person name="Levasseur A."/>
            <person name="Haridas S."/>
            <person name="Robertson G."/>
            <person name="Birol I."/>
            <person name="Holt R.A."/>
            <person name="Marra M.A."/>
            <person name="Hamelin R.C."/>
            <person name="Hirst M."/>
            <person name="Jones S.J.M."/>
            <person name="Bohlmann J."/>
            <person name="Breuil C."/>
        </authorList>
    </citation>
    <scope>NUCLEOTIDE SEQUENCE [LARGE SCALE GENOMIC DNA]</scope>
    <source>
        <strain evidence="12">kw1407 / UAMH 11150</strain>
    </source>
</reference>
<evidence type="ECO:0000313" key="12">
    <source>
        <dbReference type="Proteomes" id="UP000007796"/>
    </source>
</evidence>